<feature type="transmembrane region" description="Helical" evidence="2">
    <location>
        <begin position="232"/>
        <end position="257"/>
    </location>
</feature>
<feature type="transmembrane region" description="Helical" evidence="2">
    <location>
        <begin position="145"/>
        <end position="162"/>
    </location>
</feature>
<feature type="transmembrane region" description="Helical" evidence="2">
    <location>
        <begin position="17"/>
        <end position="37"/>
    </location>
</feature>
<feature type="transmembrane region" description="Helical" evidence="2">
    <location>
        <begin position="174"/>
        <end position="192"/>
    </location>
</feature>
<proteinExistence type="inferred from homology"/>
<gene>
    <name evidence="4" type="ORF">MiSe_54770</name>
</gene>
<feature type="transmembrane region" description="Helical" evidence="2">
    <location>
        <begin position="290"/>
        <end position="307"/>
    </location>
</feature>
<keyword evidence="5" id="KW-1185">Reference proteome</keyword>
<feature type="transmembrane region" description="Helical" evidence="2">
    <location>
        <begin position="49"/>
        <end position="67"/>
    </location>
</feature>
<evidence type="ECO:0000313" key="4">
    <source>
        <dbReference type="EMBL" id="GET40666.1"/>
    </source>
</evidence>
<keyword evidence="2" id="KW-1133">Transmembrane helix</keyword>
<feature type="transmembrane region" description="Helical" evidence="2">
    <location>
        <begin position="88"/>
        <end position="110"/>
    </location>
</feature>
<dbReference type="SUPFAM" id="SSF103481">
    <property type="entry name" value="Multidrug resistance efflux transporter EmrE"/>
    <property type="match status" value="2"/>
</dbReference>
<name>A0AAV3XGW0_9CYAN</name>
<dbReference type="Pfam" id="PF00892">
    <property type="entry name" value="EamA"/>
    <property type="match status" value="2"/>
</dbReference>
<dbReference type="InterPro" id="IPR000620">
    <property type="entry name" value="EamA_dom"/>
</dbReference>
<feature type="transmembrane region" description="Helical" evidence="2">
    <location>
        <begin position="116"/>
        <end position="138"/>
    </location>
</feature>
<keyword evidence="2" id="KW-0812">Transmembrane</keyword>
<feature type="transmembrane region" description="Helical" evidence="2">
    <location>
        <begin position="199"/>
        <end position="220"/>
    </location>
</feature>
<accession>A0AAV3XGW0</accession>
<comment type="similarity">
    <text evidence="1">Belongs to the EamA transporter family.</text>
</comment>
<dbReference type="PANTHER" id="PTHR22911:SF76">
    <property type="entry name" value="EAMA DOMAIN-CONTAINING PROTEIN"/>
    <property type="match status" value="1"/>
</dbReference>
<evidence type="ECO:0000256" key="1">
    <source>
        <dbReference type="ARBA" id="ARBA00007362"/>
    </source>
</evidence>
<reference evidence="4" key="1">
    <citation type="submission" date="2019-10" db="EMBL/GenBank/DDBJ databases">
        <title>Draft genome sequece of Microseira wollei NIES-4236.</title>
        <authorList>
            <person name="Yamaguchi H."/>
            <person name="Suzuki S."/>
            <person name="Kawachi M."/>
        </authorList>
    </citation>
    <scope>NUCLEOTIDE SEQUENCE</scope>
    <source>
        <strain evidence="4">NIES-4236</strain>
    </source>
</reference>
<dbReference type="AlphaFoldDB" id="A0AAV3XGW0"/>
<feature type="transmembrane region" description="Helical" evidence="2">
    <location>
        <begin position="264"/>
        <end position="284"/>
    </location>
</feature>
<dbReference type="Proteomes" id="UP001050975">
    <property type="component" value="Unassembled WGS sequence"/>
</dbReference>
<dbReference type="PANTHER" id="PTHR22911">
    <property type="entry name" value="ACYL-MALONYL CONDENSING ENZYME-RELATED"/>
    <property type="match status" value="1"/>
</dbReference>
<evidence type="ECO:0000256" key="2">
    <source>
        <dbReference type="SAM" id="Phobius"/>
    </source>
</evidence>
<evidence type="ECO:0000259" key="3">
    <source>
        <dbReference type="Pfam" id="PF00892"/>
    </source>
</evidence>
<sequence>MNHQLESRPNLDKNETGVALVCLIGGLVSISLAAIFIKWSEQEISPYSTAFNRFWISTIVMLLWYKLSGTRSQKMEQKPQPNSIYTGWVLLQLLGVGIFLAADLMLWAWSLTQTSVANATVLVNFTPLFTSLGGWLFWGKRFDRKFVIGMSIAICGSIALGINDLQLSPDKLTGDIMALLAALCFGIYLLLLEQLQTRLNAIAIMLGCSASATLLTLPFVLSAGEGLFPYTWQGWLSVICLAIICQVVGQGLLAYSLNRLSSGFVALFLMLDPVLAAIGAWVFFSEGLTFLNLLGFAVILLGIYLALSGDSAIKEQVPLVQA</sequence>
<dbReference type="InterPro" id="IPR037185">
    <property type="entry name" value="EmrE-like"/>
</dbReference>
<dbReference type="GO" id="GO:0016020">
    <property type="term" value="C:membrane"/>
    <property type="evidence" value="ECO:0007669"/>
    <property type="project" value="InterPro"/>
</dbReference>
<feature type="domain" description="EamA" evidence="3">
    <location>
        <begin position="173"/>
        <end position="307"/>
    </location>
</feature>
<dbReference type="RefSeq" id="WP_226586698.1">
    <property type="nucleotide sequence ID" value="NZ_BLAY01000096.1"/>
</dbReference>
<organism evidence="4 5">
    <name type="scientific">Microseira wollei NIES-4236</name>
    <dbReference type="NCBI Taxonomy" id="2530354"/>
    <lineage>
        <taxon>Bacteria</taxon>
        <taxon>Bacillati</taxon>
        <taxon>Cyanobacteriota</taxon>
        <taxon>Cyanophyceae</taxon>
        <taxon>Oscillatoriophycideae</taxon>
        <taxon>Aerosakkonematales</taxon>
        <taxon>Aerosakkonemataceae</taxon>
        <taxon>Microseira</taxon>
    </lineage>
</organism>
<comment type="caution">
    <text evidence="4">The sequence shown here is derived from an EMBL/GenBank/DDBJ whole genome shotgun (WGS) entry which is preliminary data.</text>
</comment>
<protein>
    <recommendedName>
        <fullName evidence="3">EamA domain-containing protein</fullName>
    </recommendedName>
</protein>
<evidence type="ECO:0000313" key="5">
    <source>
        <dbReference type="Proteomes" id="UP001050975"/>
    </source>
</evidence>
<keyword evidence="2" id="KW-0472">Membrane</keyword>
<dbReference type="EMBL" id="BLAY01000096">
    <property type="protein sequence ID" value="GET40666.1"/>
    <property type="molecule type" value="Genomic_DNA"/>
</dbReference>
<feature type="domain" description="EamA" evidence="3">
    <location>
        <begin position="20"/>
        <end position="159"/>
    </location>
</feature>